<dbReference type="OrthoDB" id="3215388at2759"/>
<feature type="region of interest" description="Disordered" evidence="1">
    <location>
        <begin position="1"/>
        <end position="118"/>
    </location>
</feature>
<sequence length="118" mass="12657">MSSSSKDYSSALGSLMSTYGTSGATPTPIHKASTTKSKSHRSSRKPQEDHHSRLMAPATPHSQSTTSLLHDSRRHPSGRTEDALGHLQSQYGLGSFGMGMPVPAQTMPTYSSPKSRRS</sequence>
<evidence type="ECO:0000256" key="1">
    <source>
        <dbReference type="SAM" id="MobiDB-lite"/>
    </source>
</evidence>
<evidence type="ECO:0000313" key="2">
    <source>
        <dbReference type="EMBL" id="KLO06982.1"/>
    </source>
</evidence>
<feature type="compositionally biased region" description="Polar residues" evidence="1">
    <location>
        <begin position="60"/>
        <end position="69"/>
    </location>
</feature>
<dbReference type="Proteomes" id="UP000053477">
    <property type="component" value="Unassembled WGS sequence"/>
</dbReference>
<evidence type="ECO:0000313" key="3">
    <source>
        <dbReference type="Proteomes" id="UP000053477"/>
    </source>
</evidence>
<reference evidence="2 3" key="1">
    <citation type="submission" date="2015-04" db="EMBL/GenBank/DDBJ databases">
        <title>Complete genome sequence of Schizopora paradoxa KUC8140, a cosmopolitan wood degrader in East Asia.</title>
        <authorList>
            <consortium name="DOE Joint Genome Institute"/>
            <person name="Min B."/>
            <person name="Park H."/>
            <person name="Jang Y."/>
            <person name="Kim J.-J."/>
            <person name="Kim K.H."/>
            <person name="Pangilinan J."/>
            <person name="Lipzen A."/>
            <person name="Riley R."/>
            <person name="Grigoriev I.V."/>
            <person name="Spatafora J.W."/>
            <person name="Choi I.-G."/>
        </authorList>
    </citation>
    <scope>NUCLEOTIDE SEQUENCE [LARGE SCALE GENOMIC DNA]</scope>
    <source>
        <strain evidence="2 3">KUC8140</strain>
    </source>
</reference>
<keyword evidence="3" id="KW-1185">Reference proteome</keyword>
<organism evidence="2 3">
    <name type="scientific">Schizopora paradoxa</name>
    <dbReference type="NCBI Taxonomy" id="27342"/>
    <lineage>
        <taxon>Eukaryota</taxon>
        <taxon>Fungi</taxon>
        <taxon>Dikarya</taxon>
        <taxon>Basidiomycota</taxon>
        <taxon>Agaricomycotina</taxon>
        <taxon>Agaricomycetes</taxon>
        <taxon>Hymenochaetales</taxon>
        <taxon>Schizoporaceae</taxon>
        <taxon>Schizopora</taxon>
    </lineage>
</organism>
<gene>
    <name evidence="2" type="ORF">SCHPADRAFT_945659</name>
</gene>
<dbReference type="InParanoid" id="A0A0H2R6L0"/>
<name>A0A0H2R6L0_9AGAM</name>
<dbReference type="AlphaFoldDB" id="A0A0H2R6L0"/>
<feature type="compositionally biased region" description="Polar residues" evidence="1">
    <location>
        <begin position="106"/>
        <end position="118"/>
    </location>
</feature>
<dbReference type="EMBL" id="KQ086168">
    <property type="protein sequence ID" value="KLO06982.1"/>
    <property type="molecule type" value="Genomic_DNA"/>
</dbReference>
<proteinExistence type="predicted"/>
<protein>
    <submittedName>
        <fullName evidence="2">Uncharacterized protein</fullName>
    </submittedName>
</protein>
<accession>A0A0H2R6L0</accession>
<feature type="compositionally biased region" description="Polar residues" evidence="1">
    <location>
        <begin position="1"/>
        <end position="25"/>
    </location>
</feature>